<proteinExistence type="predicted"/>
<dbReference type="Proteomes" id="UP000095008">
    <property type="component" value="Unassembled WGS sequence"/>
</dbReference>
<protein>
    <recommendedName>
        <fullName evidence="4">Lipoprotein</fullName>
    </recommendedName>
</protein>
<dbReference type="GeneID" id="60697845"/>
<sequence length="172" mass="18647">MPAKILLLLVLASLAGCATITPSGPNHLTSSAATQSAQLAQQKAELAERHLAAIAGQRATAERQFCPNWQQALLHARNNAIGCAQMPINAQSACWQAVAQWTNEESQYFHALHPLFTHSPYAEPAGHAAHFFDLAQSWAMTCEDGGAACTQASGHQQMDQEKKQVNQFCMHQ</sequence>
<feature type="chain" id="PRO_5008663511" description="Lipoprotein" evidence="1">
    <location>
        <begin position="19"/>
        <end position="172"/>
    </location>
</feature>
<comment type="caution">
    <text evidence="2">The sequence shown here is derived from an EMBL/GenBank/DDBJ whole genome shotgun (WGS) entry which is preliminary data.</text>
</comment>
<dbReference type="PROSITE" id="PS51257">
    <property type="entry name" value="PROKAR_LIPOPROTEIN"/>
    <property type="match status" value="1"/>
</dbReference>
<dbReference type="OrthoDB" id="5298385at2"/>
<dbReference type="RefSeq" id="WP_031573832.1">
    <property type="nucleotide sequence ID" value="NZ_DAIAWO010000063.1"/>
</dbReference>
<organism evidence="2 3">
    <name type="scientific">Acidithiobacillus thiooxidans</name>
    <name type="common">Thiobacillus thiooxidans</name>
    <dbReference type="NCBI Taxonomy" id="930"/>
    <lineage>
        <taxon>Bacteria</taxon>
        <taxon>Pseudomonadati</taxon>
        <taxon>Pseudomonadota</taxon>
        <taxon>Acidithiobacillia</taxon>
        <taxon>Acidithiobacillales</taxon>
        <taxon>Acidithiobacillaceae</taxon>
        <taxon>Acidithiobacillus</taxon>
    </lineage>
</organism>
<keyword evidence="1" id="KW-0732">Signal</keyword>
<dbReference type="EMBL" id="LWRY01000123">
    <property type="protein sequence ID" value="OCX71847.1"/>
    <property type="molecule type" value="Genomic_DNA"/>
</dbReference>
<dbReference type="AlphaFoldDB" id="A0A1C2I7E1"/>
<gene>
    <name evidence="2" type="ORF">A6M23_11005</name>
</gene>
<keyword evidence="3" id="KW-1185">Reference proteome</keyword>
<evidence type="ECO:0000256" key="1">
    <source>
        <dbReference type="SAM" id="SignalP"/>
    </source>
</evidence>
<name>A0A1C2I7E1_ACITH</name>
<accession>A0A1C2I7E1</accession>
<reference evidence="2" key="1">
    <citation type="journal article" date="2016" name="Int. J. Mol. Sci.">
        <title>Comparative genomics of the extreme acidophile Acidithiobacillus thiooxidans reveals intraspecific divergence and niche adaptation.</title>
        <authorList>
            <person name="Zhang X."/>
            <person name="Feng X."/>
            <person name="Tao J."/>
            <person name="Ma L."/>
            <person name="Xiao Y."/>
            <person name="Liang Y."/>
            <person name="Liu X."/>
            <person name="Yin H."/>
        </authorList>
    </citation>
    <scope>NUCLEOTIDE SEQUENCE [LARGE SCALE GENOMIC DNA]</scope>
    <source>
        <strain evidence="2">DXS-W</strain>
    </source>
</reference>
<evidence type="ECO:0000313" key="3">
    <source>
        <dbReference type="Proteomes" id="UP000095008"/>
    </source>
</evidence>
<evidence type="ECO:0000313" key="2">
    <source>
        <dbReference type="EMBL" id="OCX71847.1"/>
    </source>
</evidence>
<evidence type="ECO:0008006" key="4">
    <source>
        <dbReference type="Google" id="ProtNLM"/>
    </source>
</evidence>
<feature type="signal peptide" evidence="1">
    <location>
        <begin position="1"/>
        <end position="18"/>
    </location>
</feature>